<reference evidence="2 3" key="1">
    <citation type="submission" date="2018-04" db="EMBL/GenBank/DDBJ databases">
        <authorList>
            <person name="Eckel V.P."/>
            <person name="Vogel R.F."/>
        </authorList>
    </citation>
    <scope>NUCLEOTIDE SEQUENCE [LARGE SCALE GENOMIC DNA]</scope>
    <source>
        <strain evidence="3">TMW 2.1764</strain>
    </source>
</reference>
<name>A0A5N6S9U6_9BIFI</name>
<proteinExistence type="predicted"/>
<feature type="domain" description="HTH rpiR-type" evidence="1">
    <location>
        <begin position="52"/>
        <end position="128"/>
    </location>
</feature>
<evidence type="ECO:0000313" key="3">
    <source>
        <dbReference type="Proteomes" id="UP000325415"/>
    </source>
</evidence>
<dbReference type="GO" id="GO:0097367">
    <property type="term" value="F:carbohydrate derivative binding"/>
    <property type="evidence" value="ECO:0007669"/>
    <property type="project" value="InterPro"/>
</dbReference>
<dbReference type="PANTHER" id="PTHR30514:SF18">
    <property type="entry name" value="RPIR-FAMILY TRANSCRIPTIONAL REGULATOR"/>
    <property type="match status" value="1"/>
</dbReference>
<dbReference type="InterPro" id="IPR000281">
    <property type="entry name" value="HTH_RpiR"/>
</dbReference>
<sequence length="381" mass="41948">MLKLLFRYQTMNGMFRRTFACVFAAAPRFPNFSRYYGESRVKSQSAQRESIMNVVERIRQSHDSLTTTEQEAADFILGHLTDALISNSAELSQLSGVSQPTLSRLFRKLGYKNAREFRRDVRRYHQPGAPEVASPDSTSGNFAHDLLERDTTSLSRTYNRISDGQIATLAARILDARTVAILGLRNNYPMALHLREQLIQSRSNVMMLPQPGQSLSEEIVDLGGRDLAILFGVRRRTPIFATIAAELHRQGVPIIMVGDSTLRRTAQSCDATFLEADVSVHILTSFTAAFSLVALLADAVATRAQLAGHGEVGRVAGLGEIEETEKLRGFEGIEGLGDGLPAESIEQAGETGDAAAAEGRIERINRGFAQLDELERGALRR</sequence>
<organism evidence="2 3">
    <name type="scientific">Bifidobacterium tibiigranuli</name>
    <dbReference type="NCBI Taxonomy" id="2172043"/>
    <lineage>
        <taxon>Bacteria</taxon>
        <taxon>Bacillati</taxon>
        <taxon>Actinomycetota</taxon>
        <taxon>Actinomycetes</taxon>
        <taxon>Bifidobacteriales</taxon>
        <taxon>Bifidobacteriaceae</taxon>
        <taxon>Bifidobacterium</taxon>
    </lineage>
</organism>
<dbReference type="PANTHER" id="PTHR30514">
    <property type="entry name" value="GLUCOKINASE"/>
    <property type="match status" value="1"/>
</dbReference>
<dbReference type="Gene3D" id="3.40.50.10490">
    <property type="entry name" value="Glucose-6-phosphate isomerase like protein, domain 1"/>
    <property type="match status" value="1"/>
</dbReference>
<dbReference type="GO" id="GO:1901135">
    <property type="term" value="P:carbohydrate derivative metabolic process"/>
    <property type="evidence" value="ECO:0007669"/>
    <property type="project" value="InterPro"/>
</dbReference>
<keyword evidence="3" id="KW-1185">Reference proteome</keyword>
<accession>A0A5N6S9U6</accession>
<dbReference type="InterPro" id="IPR047640">
    <property type="entry name" value="RpiR-like"/>
</dbReference>
<dbReference type="InterPro" id="IPR001347">
    <property type="entry name" value="SIS_dom"/>
</dbReference>
<dbReference type="GO" id="GO:0003677">
    <property type="term" value="F:DNA binding"/>
    <property type="evidence" value="ECO:0007669"/>
    <property type="project" value="InterPro"/>
</dbReference>
<dbReference type="SUPFAM" id="SSF46689">
    <property type="entry name" value="Homeodomain-like"/>
    <property type="match status" value="1"/>
</dbReference>
<dbReference type="AlphaFoldDB" id="A0A5N6S9U6"/>
<dbReference type="InterPro" id="IPR036388">
    <property type="entry name" value="WH-like_DNA-bd_sf"/>
</dbReference>
<dbReference type="Proteomes" id="UP000325415">
    <property type="component" value="Unassembled WGS sequence"/>
</dbReference>
<evidence type="ECO:0000259" key="1">
    <source>
        <dbReference type="PROSITE" id="PS51071"/>
    </source>
</evidence>
<protein>
    <submittedName>
        <fullName evidence="2">MurR/RpiR family transcriptional regulator</fullName>
    </submittedName>
</protein>
<comment type="caution">
    <text evidence="2">The sequence shown here is derived from an EMBL/GenBank/DDBJ whole genome shotgun (WGS) entry which is preliminary data.</text>
</comment>
<dbReference type="PROSITE" id="PS51071">
    <property type="entry name" value="HTH_RPIR"/>
    <property type="match status" value="1"/>
</dbReference>
<dbReference type="SUPFAM" id="SSF53697">
    <property type="entry name" value="SIS domain"/>
    <property type="match status" value="1"/>
</dbReference>
<dbReference type="Gene3D" id="1.10.10.10">
    <property type="entry name" value="Winged helix-like DNA-binding domain superfamily/Winged helix DNA-binding domain"/>
    <property type="match status" value="1"/>
</dbReference>
<gene>
    <name evidence="2" type="ORF">DDE84_01730</name>
</gene>
<evidence type="ECO:0000313" key="2">
    <source>
        <dbReference type="EMBL" id="KAE8129560.1"/>
    </source>
</evidence>
<dbReference type="Pfam" id="PF01418">
    <property type="entry name" value="HTH_6"/>
    <property type="match status" value="1"/>
</dbReference>
<dbReference type="EMBL" id="QDAG01000002">
    <property type="protein sequence ID" value="KAE8129560.1"/>
    <property type="molecule type" value="Genomic_DNA"/>
</dbReference>
<dbReference type="Pfam" id="PF01380">
    <property type="entry name" value="SIS"/>
    <property type="match status" value="1"/>
</dbReference>
<dbReference type="InterPro" id="IPR009057">
    <property type="entry name" value="Homeodomain-like_sf"/>
</dbReference>
<dbReference type="GO" id="GO:0003700">
    <property type="term" value="F:DNA-binding transcription factor activity"/>
    <property type="evidence" value="ECO:0007669"/>
    <property type="project" value="InterPro"/>
</dbReference>
<dbReference type="InterPro" id="IPR046348">
    <property type="entry name" value="SIS_dom_sf"/>
</dbReference>